<reference evidence="1 2" key="1">
    <citation type="submission" date="2014-10" db="EMBL/GenBank/DDBJ databases">
        <title>Pedobacter Kyungheensis.</title>
        <authorList>
            <person name="Anderson B.M."/>
            <person name="Newman J.D."/>
        </authorList>
    </citation>
    <scope>NUCLEOTIDE SEQUENCE [LARGE SCALE GENOMIC DNA]</scope>
    <source>
        <strain evidence="1 2">KACC 16221</strain>
    </source>
</reference>
<comment type="caution">
    <text evidence="1">The sequence shown here is derived from an EMBL/GenBank/DDBJ whole genome shotgun (WGS) entry which is preliminary data.</text>
</comment>
<dbReference type="Pfam" id="PF07927">
    <property type="entry name" value="HicA_toxin"/>
    <property type="match status" value="1"/>
</dbReference>
<dbReference type="Proteomes" id="UP000031246">
    <property type="component" value="Unassembled WGS sequence"/>
</dbReference>
<keyword evidence="2" id="KW-1185">Reference proteome</keyword>
<accession>A0A0C1FUK4</accession>
<dbReference type="OrthoDB" id="1447122at2"/>
<dbReference type="AlphaFoldDB" id="A0A0C1FUK4"/>
<gene>
    <name evidence="1" type="ORF">OC25_02320</name>
</gene>
<dbReference type="RefSeq" id="WP_039471273.1">
    <property type="nucleotide sequence ID" value="NZ_JSYN01000002.1"/>
</dbReference>
<dbReference type="EMBL" id="JSYN01000002">
    <property type="protein sequence ID" value="KIA96592.1"/>
    <property type="molecule type" value="Genomic_DNA"/>
</dbReference>
<protein>
    <submittedName>
        <fullName evidence="1">Hexulose-6-phosphate synthase</fullName>
    </submittedName>
</protein>
<organism evidence="1 2">
    <name type="scientific">Pedobacter kyungheensis</name>
    <dbReference type="NCBI Taxonomy" id="1069985"/>
    <lineage>
        <taxon>Bacteria</taxon>
        <taxon>Pseudomonadati</taxon>
        <taxon>Bacteroidota</taxon>
        <taxon>Sphingobacteriia</taxon>
        <taxon>Sphingobacteriales</taxon>
        <taxon>Sphingobacteriaceae</taxon>
        <taxon>Pedobacter</taxon>
    </lineage>
</organism>
<evidence type="ECO:0000313" key="2">
    <source>
        <dbReference type="Proteomes" id="UP000031246"/>
    </source>
</evidence>
<evidence type="ECO:0000313" key="1">
    <source>
        <dbReference type="EMBL" id="KIA96592.1"/>
    </source>
</evidence>
<sequence length="87" mass="9996">MAGIEKLLERFLSVPKDFTWEELLRVLTHFGYKKIKAGKTGGSRRKFVDGKQNLISLHEPHPSNIMKGYAIRQVIEHLKAIGHLKDE</sequence>
<name>A0A0C1FUK4_9SPHI</name>
<dbReference type="InterPro" id="IPR012933">
    <property type="entry name" value="HicA_mRNA_interferase"/>
</dbReference>
<dbReference type="GO" id="GO:0003729">
    <property type="term" value="F:mRNA binding"/>
    <property type="evidence" value="ECO:0007669"/>
    <property type="project" value="InterPro"/>
</dbReference>
<proteinExistence type="predicted"/>